<evidence type="ECO:0000256" key="7">
    <source>
        <dbReference type="SAM" id="MobiDB-lite"/>
    </source>
</evidence>
<comment type="similarity">
    <text evidence="2">Belongs to the male-specific scotti family.</text>
</comment>
<reference evidence="9" key="1">
    <citation type="submission" date="2025-08" db="UniProtKB">
        <authorList>
            <consortium name="RefSeq"/>
        </authorList>
    </citation>
    <scope>IDENTIFICATION</scope>
    <source>
        <strain evidence="9">11010-0011.00</strain>
        <tissue evidence="9">Whole body</tissue>
    </source>
</reference>
<feature type="region of interest" description="Disordered" evidence="7">
    <location>
        <begin position="1"/>
        <end position="29"/>
    </location>
</feature>
<proteinExistence type="inferred from homology"/>
<evidence type="ECO:0000313" key="8">
    <source>
        <dbReference type="Proteomes" id="UP000504634"/>
    </source>
</evidence>
<accession>A0A6J2T534</accession>
<organism evidence="8 9">
    <name type="scientific">Drosophila lebanonensis</name>
    <name type="common">Fruit fly</name>
    <name type="synonym">Scaptodrosophila lebanonensis</name>
    <dbReference type="NCBI Taxonomy" id="7225"/>
    <lineage>
        <taxon>Eukaryota</taxon>
        <taxon>Metazoa</taxon>
        <taxon>Ecdysozoa</taxon>
        <taxon>Arthropoda</taxon>
        <taxon>Hexapoda</taxon>
        <taxon>Insecta</taxon>
        <taxon>Pterygota</taxon>
        <taxon>Neoptera</taxon>
        <taxon>Endopterygota</taxon>
        <taxon>Diptera</taxon>
        <taxon>Brachycera</taxon>
        <taxon>Muscomorpha</taxon>
        <taxon>Ephydroidea</taxon>
        <taxon>Drosophilidae</taxon>
        <taxon>Scaptodrosophila</taxon>
    </lineage>
</organism>
<keyword evidence="5" id="KW-0221">Differentiation</keyword>
<protein>
    <recommendedName>
        <fullName evidence="3">Male-specific protein scotti</fullName>
    </recommendedName>
</protein>
<dbReference type="GeneID" id="115621583"/>
<name>A0A6J2T534_DROLE</name>
<dbReference type="AlphaFoldDB" id="A0A6J2T534"/>
<dbReference type="RefSeq" id="XP_030371134.1">
    <property type="nucleotide sequence ID" value="XM_030515274.1"/>
</dbReference>
<dbReference type="Proteomes" id="UP000504634">
    <property type="component" value="Unplaced"/>
</dbReference>
<gene>
    <name evidence="9" type="primary">LOC115621583</name>
</gene>
<evidence type="ECO:0000313" key="9">
    <source>
        <dbReference type="RefSeq" id="XP_030371134.1"/>
    </source>
</evidence>
<evidence type="ECO:0000256" key="3">
    <source>
        <dbReference type="ARBA" id="ARBA00015334"/>
    </source>
</evidence>
<dbReference type="OrthoDB" id="7867455at2759"/>
<evidence type="ECO:0000256" key="6">
    <source>
        <dbReference type="ARBA" id="ARBA00022871"/>
    </source>
</evidence>
<keyword evidence="8" id="KW-1185">Reference proteome</keyword>
<dbReference type="Pfam" id="PF17079">
    <property type="entry name" value="SOTI"/>
    <property type="match status" value="1"/>
</dbReference>
<evidence type="ECO:0000256" key="4">
    <source>
        <dbReference type="ARBA" id="ARBA00022473"/>
    </source>
</evidence>
<keyword evidence="4" id="KW-0217">Developmental protein</keyword>
<sequence>MDQNEHALGNVPDEESENDRRPALWLDAPNEPPLGIAPVQFLVPLPMRSRRKRNFCTSSTAFQTQTSESCALMRNVQRAMVEADPENPKEFFVNYMIQNLNSRNYPGGVGLPSRWGQS</sequence>
<comment type="function">
    <text evidence="1">Post-meiotically transcribed gene that has a role in late spermiogenesis; required for actin cone progression during spermatid individualization.</text>
</comment>
<dbReference type="InterPro" id="IPR031397">
    <property type="entry name" value="Soti"/>
</dbReference>
<evidence type="ECO:0000256" key="2">
    <source>
        <dbReference type="ARBA" id="ARBA00008849"/>
    </source>
</evidence>
<evidence type="ECO:0000256" key="5">
    <source>
        <dbReference type="ARBA" id="ARBA00022782"/>
    </source>
</evidence>
<keyword evidence="6" id="KW-0744">Spermatogenesis</keyword>
<dbReference type="GO" id="GO:0007291">
    <property type="term" value="P:sperm individualization"/>
    <property type="evidence" value="ECO:0007669"/>
    <property type="project" value="InterPro"/>
</dbReference>
<evidence type="ECO:0000256" key="1">
    <source>
        <dbReference type="ARBA" id="ARBA00004011"/>
    </source>
</evidence>